<feature type="compositionally biased region" description="Polar residues" evidence="1">
    <location>
        <begin position="89"/>
        <end position="105"/>
    </location>
</feature>
<dbReference type="Proteomes" id="UP000076738">
    <property type="component" value="Unassembled WGS sequence"/>
</dbReference>
<organism evidence="3 4">
    <name type="scientific">Calocera viscosa (strain TUFC12733)</name>
    <dbReference type="NCBI Taxonomy" id="1330018"/>
    <lineage>
        <taxon>Eukaryota</taxon>
        <taxon>Fungi</taxon>
        <taxon>Dikarya</taxon>
        <taxon>Basidiomycota</taxon>
        <taxon>Agaricomycotina</taxon>
        <taxon>Dacrymycetes</taxon>
        <taxon>Dacrymycetales</taxon>
        <taxon>Dacrymycetaceae</taxon>
        <taxon>Calocera</taxon>
    </lineage>
</organism>
<name>A0A167QW62_CALVF</name>
<proteinExistence type="predicted"/>
<evidence type="ECO:0000313" key="3">
    <source>
        <dbReference type="EMBL" id="KZP00308.1"/>
    </source>
</evidence>
<keyword evidence="4" id="KW-1185">Reference proteome</keyword>
<sequence>MTAPILLAVDNLWSQAYIQQLILLLAIGLIGNWLTNTNLQPRRLARMVMRIFGWGYQKPPDPAELELDTQSKEVVRTRAEQLKKMGAATDQSRTSPLQQPSDAQA</sequence>
<evidence type="ECO:0000313" key="4">
    <source>
        <dbReference type="Proteomes" id="UP000076738"/>
    </source>
</evidence>
<dbReference type="EMBL" id="KV417270">
    <property type="protein sequence ID" value="KZP00308.1"/>
    <property type="molecule type" value="Genomic_DNA"/>
</dbReference>
<feature type="transmembrane region" description="Helical" evidence="2">
    <location>
        <begin position="16"/>
        <end position="34"/>
    </location>
</feature>
<protein>
    <submittedName>
        <fullName evidence="3">Uncharacterized protein</fullName>
    </submittedName>
</protein>
<evidence type="ECO:0000256" key="1">
    <source>
        <dbReference type="SAM" id="MobiDB-lite"/>
    </source>
</evidence>
<evidence type="ECO:0000256" key="2">
    <source>
        <dbReference type="SAM" id="Phobius"/>
    </source>
</evidence>
<dbReference type="AlphaFoldDB" id="A0A167QW62"/>
<feature type="region of interest" description="Disordered" evidence="1">
    <location>
        <begin position="81"/>
        <end position="105"/>
    </location>
</feature>
<reference evidence="3 4" key="1">
    <citation type="journal article" date="2016" name="Mol. Biol. Evol.">
        <title>Comparative Genomics of Early-Diverging Mushroom-Forming Fungi Provides Insights into the Origins of Lignocellulose Decay Capabilities.</title>
        <authorList>
            <person name="Nagy L.G."/>
            <person name="Riley R."/>
            <person name="Tritt A."/>
            <person name="Adam C."/>
            <person name="Daum C."/>
            <person name="Floudas D."/>
            <person name="Sun H."/>
            <person name="Yadav J.S."/>
            <person name="Pangilinan J."/>
            <person name="Larsson K.H."/>
            <person name="Matsuura K."/>
            <person name="Barry K."/>
            <person name="Labutti K."/>
            <person name="Kuo R."/>
            <person name="Ohm R.A."/>
            <person name="Bhattacharya S.S."/>
            <person name="Shirouzu T."/>
            <person name="Yoshinaga Y."/>
            <person name="Martin F.M."/>
            <person name="Grigoriev I.V."/>
            <person name="Hibbett D.S."/>
        </authorList>
    </citation>
    <scope>NUCLEOTIDE SEQUENCE [LARGE SCALE GENOMIC DNA]</scope>
    <source>
        <strain evidence="3 4">TUFC12733</strain>
    </source>
</reference>
<accession>A0A167QW62</accession>
<keyword evidence="2" id="KW-1133">Transmembrane helix</keyword>
<keyword evidence="2" id="KW-0812">Transmembrane</keyword>
<gene>
    <name evidence="3" type="ORF">CALVIDRAFT_327747</name>
</gene>
<keyword evidence="2" id="KW-0472">Membrane</keyword>